<dbReference type="InterPro" id="IPR003439">
    <property type="entry name" value="ABC_transporter-like_ATP-bd"/>
</dbReference>
<dbReference type="GO" id="GO:0016020">
    <property type="term" value="C:membrane"/>
    <property type="evidence" value="ECO:0007669"/>
    <property type="project" value="InterPro"/>
</dbReference>
<dbReference type="InterPro" id="IPR027417">
    <property type="entry name" value="P-loop_NTPase"/>
</dbReference>
<comment type="similarity">
    <text evidence="1">Belongs to the ABC transporter superfamily.</text>
</comment>
<keyword evidence="3" id="KW-0547">Nucleotide-binding</keyword>
<dbReference type="PANTHER" id="PTHR46743">
    <property type="entry name" value="TEICHOIC ACIDS EXPORT ATP-BINDING PROTEIN TAGH"/>
    <property type="match status" value="1"/>
</dbReference>
<evidence type="ECO:0000313" key="6">
    <source>
        <dbReference type="EMBL" id="SFO10076.1"/>
    </source>
</evidence>
<protein>
    <submittedName>
        <fullName evidence="6">ABC-2 type transport system ATP-binding protein</fullName>
    </submittedName>
</protein>
<sequence>MDRVQFEGVSKRYVLGERANAREALVAAAKRLVTRDGGDAQRELWSLRDVSFSVADGETLGILGRNGAGKSTVLKIMAGITSPTAGVSRTRGRVAALLEVGTGFHQELTGRENVYLNGAILGMSRRDITRAFDDIVEFSGVERFLDTPVKRYSSGMYLRLAFAVAAHLEPDVLVVDEVLAVGDAEFQRKCLGRMEEAGSEGRTIVFVSHDLDALTSLCRRSLWLDRGQVRSAGGTRELVRDYLASGTAPQPGSGPLVSRGPITLHGVGVRSAVSAAETALVRDEPLRIEVDLTVDEDVPGLDLALFVTTATGVRVLDQALSDQGPPRITAGRWCVTLMVPPILNVGEFTVGVWVGTAHTDLLDEPVTTSFTLFGSDHGRPGRILVQELPMSVSPAGG</sequence>
<evidence type="ECO:0000259" key="5">
    <source>
        <dbReference type="PROSITE" id="PS50893"/>
    </source>
</evidence>
<keyword evidence="7" id="KW-1185">Reference proteome</keyword>
<dbReference type="AlphaFoldDB" id="A0A1I5EFL5"/>
<dbReference type="InterPro" id="IPR015860">
    <property type="entry name" value="ABC_transpr_TagH-like"/>
</dbReference>
<dbReference type="EMBL" id="FOWE01000003">
    <property type="protein sequence ID" value="SFO10076.1"/>
    <property type="molecule type" value="Genomic_DNA"/>
</dbReference>
<dbReference type="PROSITE" id="PS50893">
    <property type="entry name" value="ABC_TRANSPORTER_2"/>
    <property type="match status" value="1"/>
</dbReference>
<keyword evidence="2" id="KW-0813">Transport</keyword>
<evidence type="ECO:0000313" key="7">
    <source>
        <dbReference type="Proteomes" id="UP000183642"/>
    </source>
</evidence>
<feature type="domain" description="ABC transporter" evidence="5">
    <location>
        <begin position="32"/>
        <end position="251"/>
    </location>
</feature>
<dbReference type="Gene3D" id="3.40.50.300">
    <property type="entry name" value="P-loop containing nucleotide triphosphate hydrolases"/>
    <property type="match status" value="1"/>
</dbReference>
<dbReference type="Proteomes" id="UP000183642">
    <property type="component" value="Unassembled WGS sequence"/>
</dbReference>
<keyword evidence="4 6" id="KW-0067">ATP-binding</keyword>
<dbReference type="InterPro" id="IPR050683">
    <property type="entry name" value="Bact_Polysacc_Export_ATP-bd"/>
</dbReference>
<dbReference type="Pfam" id="PF00005">
    <property type="entry name" value="ABC_tran"/>
    <property type="match status" value="1"/>
</dbReference>
<evidence type="ECO:0000256" key="2">
    <source>
        <dbReference type="ARBA" id="ARBA00022448"/>
    </source>
</evidence>
<organism evidence="6 7">
    <name type="scientific">Geodermatophilus obscurus</name>
    <dbReference type="NCBI Taxonomy" id="1861"/>
    <lineage>
        <taxon>Bacteria</taxon>
        <taxon>Bacillati</taxon>
        <taxon>Actinomycetota</taxon>
        <taxon>Actinomycetes</taxon>
        <taxon>Geodermatophilales</taxon>
        <taxon>Geodermatophilaceae</taxon>
        <taxon>Geodermatophilus</taxon>
    </lineage>
</organism>
<dbReference type="GO" id="GO:0005524">
    <property type="term" value="F:ATP binding"/>
    <property type="evidence" value="ECO:0007669"/>
    <property type="project" value="UniProtKB-KW"/>
</dbReference>
<dbReference type="SMART" id="SM00382">
    <property type="entry name" value="AAA"/>
    <property type="match status" value="1"/>
</dbReference>
<dbReference type="RefSeq" id="WP_075012796.1">
    <property type="nucleotide sequence ID" value="NZ_FOWE01000003.1"/>
</dbReference>
<accession>A0A1I5EFL5</accession>
<evidence type="ECO:0000256" key="4">
    <source>
        <dbReference type="ARBA" id="ARBA00022840"/>
    </source>
</evidence>
<dbReference type="InterPro" id="IPR003593">
    <property type="entry name" value="AAA+_ATPase"/>
</dbReference>
<dbReference type="OrthoDB" id="9778870at2"/>
<dbReference type="CDD" id="cd03220">
    <property type="entry name" value="ABC_KpsT_Wzt"/>
    <property type="match status" value="1"/>
</dbReference>
<reference evidence="7" key="1">
    <citation type="submission" date="2016-10" db="EMBL/GenBank/DDBJ databases">
        <authorList>
            <person name="Varghese N."/>
            <person name="Submissions S."/>
        </authorList>
    </citation>
    <scope>NUCLEOTIDE SEQUENCE [LARGE SCALE GENOMIC DNA]</scope>
    <source>
        <strain evidence="7">DSM 43161</strain>
    </source>
</reference>
<evidence type="ECO:0000256" key="1">
    <source>
        <dbReference type="ARBA" id="ARBA00005417"/>
    </source>
</evidence>
<evidence type="ECO:0000256" key="3">
    <source>
        <dbReference type="ARBA" id="ARBA00022741"/>
    </source>
</evidence>
<name>A0A1I5EFL5_9ACTN</name>
<dbReference type="GO" id="GO:0140359">
    <property type="term" value="F:ABC-type transporter activity"/>
    <property type="evidence" value="ECO:0007669"/>
    <property type="project" value="InterPro"/>
</dbReference>
<dbReference type="PANTHER" id="PTHR46743:SF2">
    <property type="entry name" value="TEICHOIC ACIDS EXPORT ATP-BINDING PROTEIN TAGH"/>
    <property type="match status" value="1"/>
</dbReference>
<dbReference type="SUPFAM" id="SSF52540">
    <property type="entry name" value="P-loop containing nucleoside triphosphate hydrolases"/>
    <property type="match status" value="1"/>
</dbReference>
<proteinExistence type="inferred from homology"/>
<dbReference type="GO" id="GO:0016887">
    <property type="term" value="F:ATP hydrolysis activity"/>
    <property type="evidence" value="ECO:0007669"/>
    <property type="project" value="InterPro"/>
</dbReference>
<gene>
    <name evidence="6" type="ORF">SAMN05660359_01391</name>
</gene>